<gene>
    <name evidence="20" type="ORF">V6N11_038598</name>
</gene>
<feature type="domain" description="EGF-like" evidence="19">
    <location>
        <begin position="285"/>
        <end position="317"/>
    </location>
</feature>
<evidence type="ECO:0000259" key="18">
    <source>
        <dbReference type="PROSITE" id="PS50011"/>
    </source>
</evidence>
<dbReference type="InterPro" id="IPR045274">
    <property type="entry name" value="WAK-like"/>
</dbReference>
<dbReference type="PROSITE" id="PS50011">
    <property type="entry name" value="PROTEIN_KINASE_DOM"/>
    <property type="match status" value="1"/>
</dbReference>
<keyword evidence="21" id="KW-1185">Reference proteome</keyword>
<comment type="caution">
    <text evidence="15">Lacks conserved residue(s) required for the propagation of feature annotation.</text>
</comment>
<dbReference type="Gene3D" id="3.30.200.20">
    <property type="entry name" value="Phosphorylase Kinase, domain 1"/>
    <property type="match status" value="1"/>
</dbReference>
<dbReference type="Gene3D" id="1.10.510.10">
    <property type="entry name" value="Transferase(Phosphotransferase) domain 1"/>
    <property type="match status" value="1"/>
</dbReference>
<reference evidence="20 21" key="1">
    <citation type="journal article" date="2024" name="G3 (Bethesda)">
        <title>Genome assembly of Hibiscus sabdariffa L. provides insights into metabolisms of medicinal natural products.</title>
        <authorList>
            <person name="Kim T."/>
        </authorList>
    </citation>
    <scope>NUCLEOTIDE SEQUENCE [LARGE SCALE GENOMIC DNA]</scope>
    <source>
        <strain evidence="20">TK-2024</strain>
        <tissue evidence="20">Old leaves</tissue>
    </source>
</reference>
<evidence type="ECO:0000256" key="10">
    <source>
        <dbReference type="ARBA" id="ARBA00022840"/>
    </source>
</evidence>
<keyword evidence="8" id="KW-0547">Nucleotide-binding</keyword>
<organism evidence="20 21">
    <name type="scientific">Hibiscus sabdariffa</name>
    <name type="common">roselle</name>
    <dbReference type="NCBI Taxonomy" id="183260"/>
    <lineage>
        <taxon>Eukaryota</taxon>
        <taxon>Viridiplantae</taxon>
        <taxon>Streptophyta</taxon>
        <taxon>Embryophyta</taxon>
        <taxon>Tracheophyta</taxon>
        <taxon>Spermatophyta</taxon>
        <taxon>Magnoliopsida</taxon>
        <taxon>eudicotyledons</taxon>
        <taxon>Gunneridae</taxon>
        <taxon>Pentapetalae</taxon>
        <taxon>rosids</taxon>
        <taxon>malvids</taxon>
        <taxon>Malvales</taxon>
        <taxon>Malvaceae</taxon>
        <taxon>Malvoideae</taxon>
        <taxon>Hibiscus</taxon>
    </lineage>
</organism>
<evidence type="ECO:0000256" key="9">
    <source>
        <dbReference type="ARBA" id="ARBA00022777"/>
    </source>
</evidence>
<sequence length="605" mass="67507">MLMELVLFSLVLTILATSVAAQPKPGCQSHCGNITIPYPFGTGSAADCYINESFFIRCDTGFDPPRAFLNATDIRVLHISVDGYLRIQYLVGYDCYNSSGSSAYFSTGFTLEKFFISHTRNKFTAIGCDTYAYVEGFSGRTYSTGCVSFCYDETDVVNGSCFGIGCCQTVIPKGVTDYDVSFGSYWNHSKVLSFNPCSYGFAVEDGAYNFSLSHFLDPNFSKKKFPIILDWTIGSESCREARMDPQNYACKENTTCIDPENGSGYLCKCVNGFQGNPYLSYGCQDINECETLKPCSRICHNLVGSYNCSCPEGFEGDGRRTGTGCSPKDKLQFPVLAVTLGICISFLFSLLCCSWVYFGVRQRKLSKLKQHNFQQNGGILLLEQLSERGEYGETAKIFTVEELKKATNNYHESRILGRGGQGTVYRGTLPDGRNIAIKKSIIGDQSQVQQFINEVIVLSQINHRNVVKLLGCLKAISFERPEHERNLSVYFASVMKEGRLLDIIDGRVVDDRNIEELKEVATLAGRCVRVKGEERPSMKEVASELQGLRAMGKFRREKGDLYEVELEELLFELNNNDAECDGSTSTSIGPDSMNKYVRTEFYHAR</sequence>
<evidence type="ECO:0000256" key="6">
    <source>
        <dbReference type="ARBA" id="ARBA00022692"/>
    </source>
</evidence>
<dbReference type="PANTHER" id="PTHR27005:SF481">
    <property type="entry name" value="WALL-ASSOCIATED RECEPTOR KINASE-LIKE 16"/>
    <property type="match status" value="1"/>
</dbReference>
<evidence type="ECO:0000313" key="21">
    <source>
        <dbReference type="Proteomes" id="UP001396334"/>
    </source>
</evidence>
<evidence type="ECO:0000256" key="15">
    <source>
        <dbReference type="PROSITE-ProRule" id="PRU00076"/>
    </source>
</evidence>
<dbReference type="InterPro" id="IPR000719">
    <property type="entry name" value="Prot_kinase_dom"/>
</dbReference>
<dbReference type="SUPFAM" id="SSF57196">
    <property type="entry name" value="EGF/Laminin"/>
    <property type="match status" value="1"/>
</dbReference>
<evidence type="ECO:0000313" key="20">
    <source>
        <dbReference type="EMBL" id="KAK9025741.1"/>
    </source>
</evidence>
<keyword evidence="4" id="KW-0597">Phosphoprotein</keyword>
<keyword evidence="9" id="KW-0418">Kinase</keyword>
<keyword evidence="14" id="KW-0325">Glycoprotein</keyword>
<dbReference type="CDD" id="cd00054">
    <property type="entry name" value="EGF_CA"/>
    <property type="match status" value="1"/>
</dbReference>
<dbReference type="SMART" id="SM00181">
    <property type="entry name" value="EGF"/>
    <property type="match status" value="2"/>
</dbReference>
<proteinExistence type="predicted"/>
<dbReference type="InterPro" id="IPR000152">
    <property type="entry name" value="EGF-type_Asp/Asn_hydroxyl_site"/>
</dbReference>
<dbReference type="Pfam" id="PF07645">
    <property type="entry name" value="EGF_CA"/>
    <property type="match status" value="1"/>
</dbReference>
<name>A0ABR2SKG3_9ROSI</name>
<comment type="subcellular location">
    <subcellularLocation>
        <location evidence="1">Membrane</location>
        <topology evidence="1">Single-pass type I membrane protein</topology>
    </subcellularLocation>
</comment>
<evidence type="ECO:0000256" key="7">
    <source>
        <dbReference type="ARBA" id="ARBA00022729"/>
    </source>
</evidence>
<evidence type="ECO:0000256" key="11">
    <source>
        <dbReference type="ARBA" id="ARBA00022989"/>
    </source>
</evidence>
<keyword evidence="11 16" id="KW-1133">Transmembrane helix</keyword>
<dbReference type="PANTHER" id="PTHR27005">
    <property type="entry name" value="WALL-ASSOCIATED RECEPTOR KINASE-LIKE 21"/>
    <property type="match status" value="1"/>
</dbReference>
<dbReference type="PROSITE" id="PS00010">
    <property type="entry name" value="ASX_HYDROXYL"/>
    <property type="match status" value="1"/>
</dbReference>
<dbReference type="Gene3D" id="2.10.25.10">
    <property type="entry name" value="Laminin"/>
    <property type="match status" value="2"/>
</dbReference>
<dbReference type="InterPro" id="IPR049883">
    <property type="entry name" value="NOTCH1_EGF-like"/>
</dbReference>
<evidence type="ECO:0000256" key="13">
    <source>
        <dbReference type="ARBA" id="ARBA00023157"/>
    </source>
</evidence>
<keyword evidence="7 17" id="KW-0732">Signal</keyword>
<dbReference type="PROSITE" id="PS50026">
    <property type="entry name" value="EGF_3"/>
    <property type="match status" value="1"/>
</dbReference>
<comment type="caution">
    <text evidence="20">The sequence shown here is derived from an EMBL/GenBank/DDBJ whole genome shotgun (WGS) entry which is preliminary data.</text>
</comment>
<dbReference type="Pfam" id="PF00069">
    <property type="entry name" value="Pkinase"/>
    <property type="match status" value="1"/>
</dbReference>
<feature type="signal peptide" evidence="17">
    <location>
        <begin position="1"/>
        <end position="21"/>
    </location>
</feature>
<dbReference type="InterPro" id="IPR018097">
    <property type="entry name" value="EGF_Ca-bd_CS"/>
</dbReference>
<evidence type="ECO:0000256" key="2">
    <source>
        <dbReference type="ARBA" id="ARBA00022527"/>
    </source>
</evidence>
<dbReference type="Pfam" id="PF13947">
    <property type="entry name" value="GUB_WAK_bind"/>
    <property type="match status" value="1"/>
</dbReference>
<dbReference type="InterPro" id="IPR000742">
    <property type="entry name" value="EGF"/>
</dbReference>
<evidence type="ECO:0000256" key="4">
    <source>
        <dbReference type="ARBA" id="ARBA00022553"/>
    </source>
</evidence>
<evidence type="ECO:0000256" key="14">
    <source>
        <dbReference type="ARBA" id="ARBA00023180"/>
    </source>
</evidence>
<accession>A0ABR2SKG3</accession>
<feature type="transmembrane region" description="Helical" evidence="16">
    <location>
        <begin position="335"/>
        <end position="360"/>
    </location>
</feature>
<evidence type="ECO:0000256" key="12">
    <source>
        <dbReference type="ARBA" id="ARBA00023136"/>
    </source>
</evidence>
<dbReference type="EMBL" id="JBBPBN010000013">
    <property type="protein sequence ID" value="KAK9025741.1"/>
    <property type="molecule type" value="Genomic_DNA"/>
</dbReference>
<evidence type="ECO:0000259" key="19">
    <source>
        <dbReference type="PROSITE" id="PS50026"/>
    </source>
</evidence>
<feature type="domain" description="Protein kinase" evidence="18">
    <location>
        <begin position="410"/>
        <end position="605"/>
    </location>
</feature>
<dbReference type="SMART" id="SM00179">
    <property type="entry name" value="EGF_CA"/>
    <property type="match status" value="1"/>
</dbReference>
<protein>
    <submittedName>
        <fullName evidence="20">Uncharacterized protein</fullName>
    </submittedName>
</protein>
<keyword evidence="10" id="KW-0067">ATP-binding</keyword>
<dbReference type="InterPro" id="IPR011009">
    <property type="entry name" value="Kinase-like_dom_sf"/>
</dbReference>
<keyword evidence="12 16" id="KW-0472">Membrane</keyword>
<keyword evidence="3 15" id="KW-0245">EGF-like domain</keyword>
<keyword evidence="2" id="KW-0723">Serine/threonine-protein kinase</keyword>
<keyword evidence="5" id="KW-0808">Transferase</keyword>
<dbReference type="InterPro" id="IPR025287">
    <property type="entry name" value="WAK_GUB"/>
</dbReference>
<evidence type="ECO:0000256" key="16">
    <source>
        <dbReference type="SAM" id="Phobius"/>
    </source>
</evidence>
<dbReference type="InterPro" id="IPR001881">
    <property type="entry name" value="EGF-like_Ca-bd_dom"/>
</dbReference>
<evidence type="ECO:0000256" key="8">
    <source>
        <dbReference type="ARBA" id="ARBA00022741"/>
    </source>
</evidence>
<dbReference type="SUPFAM" id="SSF56112">
    <property type="entry name" value="Protein kinase-like (PK-like)"/>
    <property type="match status" value="1"/>
</dbReference>
<feature type="chain" id="PRO_5045438509" evidence="17">
    <location>
        <begin position="22"/>
        <end position="605"/>
    </location>
</feature>
<feature type="disulfide bond" evidence="15">
    <location>
        <begin position="289"/>
        <end position="299"/>
    </location>
</feature>
<evidence type="ECO:0000256" key="3">
    <source>
        <dbReference type="ARBA" id="ARBA00022536"/>
    </source>
</evidence>
<dbReference type="PROSITE" id="PS01187">
    <property type="entry name" value="EGF_CA"/>
    <property type="match status" value="1"/>
</dbReference>
<keyword evidence="13 15" id="KW-1015">Disulfide bond</keyword>
<evidence type="ECO:0000256" key="5">
    <source>
        <dbReference type="ARBA" id="ARBA00022679"/>
    </source>
</evidence>
<keyword evidence="6 16" id="KW-0812">Transmembrane</keyword>
<evidence type="ECO:0000256" key="17">
    <source>
        <dbReference type="SAM" id="SignalP"/>
    </source>
</evidence>
<dbReference type="Proteomes" id="UP001396334">
    <property type="component" value="Unassembled WGS sequence"/>
</dbReference>
<evidence type="ECO:0000256" key="1">
    <source>
        <dbReference type="ARBA" id="ARBA00004479"/>
    </source>
</evidence>